<dbReference type="Gene3D" id="3.40.50.1820">
    <property type="entry name" value="alpha/beta hydrolase"/>
    <property type="match status" value="1"/>
</dbReference>
<comment type="caution">
    <text evidence="6">The sequence shown here is derived from an EMBL/GenBank/DDBJ whole genome shotgun (WGS) entry which is preliminary data.</text>
</comment>
<accession>A0A3M9M9H7</accession>
<sequence length="328" mass="34189">MSLRKKTITRRTLTMIASGALTVTALGAAAVHNAPAATAAGCNNKIFLVDGYGNGETGNSFGGPSLSKVTTAPGWDRELFRYQNGIIPIKDPTTLNDTVSQAVPALERLATDYHASCPSAKIAFMGYSFGALVAGDAIADLAAKNSIPHNQMNAVLFGDPRRAPQNKGVEGLAGGILTMLPNLPTIDAPGPRDFHGVDVSEVCNENDVICNAANPFTNAMAVNNEVQGYLQGDHTSYHFDPFGAFSHPGDHWFAQTPRVGYGAPLPLPIPTPNAMLNSNPAWNAAVSAIGNVIDSAVAGNLMSQFGIPGAQQLAQVAMGLVHEAGVQS</sequence>
<dbReference type="Pfam" id="PF01083">
    <property type="entry name" value="Cutinase"/>
    <property type="match status" value="1"/>
</dbReference>
<keyword evidence="5" id="KW-0732">Signal</keyword>
<feature type="chain" id="PRO_5039151036" evidence="5">
    <location>
        <begin position="40"/>
        <end position="328"/>
    </location>
</feature>
<dbReference type="GO" id="GO:0052689">
    <property type="term" value="F:carboxylic ester hydrolase activity"/>
    <property type="evidence" value="ECO:0007669"/>
    <property type="project" value="UniProtKB-KW"/>
</dbReference>
<dbReference type="PROSITE" id="PS51318">
    <property type="entry name" value="TAT"/>
    <property type="match status" value="1"/>
</dbReference>
<evidence type="ECO:0000256" key="2">
    <source>
        <dbReference type="ARBA" id="ARBA00022487"/>
    </source>
</evidence>
<keyword evidence="2" id="KW-0719">Serine esterase</keyword>
<keyword evidence="7" id="KW-1185">Reference proteome</keyword>
<comment type="similarity">
    <text evidence="1">Belongs to the cutinase family.</text>
</comment>
<feature type="signal peptide" evidence="5">
    <location>
        <begin position="1"/>
        <end position="39"/>
    </location>
</feature>
<evidence type="ECO:0000256" key="5">
    <source>
        <dbReference type="SAM" id="SignalP"/>
    </source>
</evidence>
<keyword evidence="3" id="KW-0378">Hydrolase</keyword>
<dbReference type="Proteomes" id="UP000271678">
    <property type="component" value="Unassembled WGS sequence"/>
</dbReference>
<dbReference type="SMART" id="SM01110">
    <property type="entry name" value="Cutinase"/>
    <property type="match status" value="1"/>
</dbReference>
<dbReference type="PANTHER" id="PTHR33630:SF9">
    <property type="entry name" value="CUTINASE 4"/>
    <property type="match status" value="1"/>
</dbReference>
<evidence type="ECO:0000313" key="6">
    <source>
        <dbReference type="EMBL" id="RNI22146.1"/>
    </source>
</evidence>
<dbReference type="AlphaFoldDB" id="A0A3M9M9H7"/>
<dbReference type="PANTHER" id="PTHR33630">
    <property type="entry name" value="CUTINASE RV1984C-RELATED-RELATED"/>
    <property type="match status" value="1"/>
</dbReference>
<evidence type="ECO:0000256" key="1">
    <source>
        <dbReference type="ARBA" id="ARBA00007534"/>
    </source>
</evidence>
<name>A0A3M9M9H7_9MICO</name>
<gene>
    <name evidence="6" type="ORF">EFY87_09185</name>
</gene>
<organism evidence="6 7">
    <name type="scientific">Flexivirga caeni</name>
    <dbReference type="NCBI Taxonomy" id="2294115"/>
    <lineage>
        <taxon>Bacteria</taxon>
        <taxon>Bacillati</taxon>
        <taxon>Actinomycetota</taxon>
        <taxon>Actinomycetes</taxon>
        <taxon>Micrococcales</taxon>
        <taxon>Dermacoccaceae</taxon>
        <taxon>Flexivirga</taxon>
    </lineage>
</organism>
<reference evidence="6 7" key="1">
    <citation type="submission" date="2018-11" db="EMBL/GenBank/DDBJ databases">
        <title>Draft genome of Simplicispira Flexivirga sp. BO-16.</title>
        <authorList>
            <person name="Im W.T."/>
        </authorList>
    </citation>
    <scope>NUCLEOTIDE SEQUENCE [LARGE SCALE GENOMIC DNA]</scope>
    <source>
        <strain evidence="6 7">BO-16</strain>
    </source>
</reference>
<protein>
    <submittedName>
        <fullName evidence="6">Cutinase family protein</fullName>
    </submittedName>
</protein>
<dbReference type="SUPFAM" id="SSF53474">
    <property type="entry name" value="alpha/beta-Hydrolases"/>
    <property type="match status" value="1"/>
</dbReference>
<evidence type="ECO:0000256" key="3">
    <source>
        <dbReference type="ARBA" id="ARBA00022801"/>
    </source>
</evidence>
<evidence type="ECO:0000313" key="7">
    <source>
        <dbReference type="Proteomes" id="UP000271678"/>
    </source>
</evidence>
<dbReference type="InterPro" id="IPR006311">
    <property type="entry name" value="TAT_signal"/>
</dbReference>
<keyword evidence="4" id="KW-1015">Disulfide bond</keyword>
<proteinExistence type="inferred from homology"/>
<dbReference type="InterPro" id="IPR029058">
    <property type="entry name" value="AB_hydrolase_fold"/>
</dbReference>
<dbReference type="EMBL" id="RJJQ01000008">
    <property type="protein sequence ID" value="RNI22146.1"/>
    <property type="molecule type" value="Genomic_DNA"/>
</dbReference>
<evidence type="ECO:0000256" key="4">
    <source>
        <dbReference type="ARBA" id="ARBA00023157"/>
    </source>
</evidence>
<dbReference type="InterPro" id="IPR000675">
    <property type="entry name" value="Cutinase/axe"/>
</dbReference>